<proteinExistence type="predicted"/>
<dbReference type="InParanoid" id="A0A3N4KP69"/>
<organism evidence="1 2">
    <name type="scientific">Morchella conica CCBAS932</name>
    <dbReference type="NCBI Taxonomy" id="1392247"/>
    <lineage>
        <taxon>Eukaryota</taxon>
        <taxon>Fungi</taxon>
        <taxon>Dikarya</taxon>
        <taxon>Ascomycota</taxon>
        <taxon>Pezizomycotina</taxon>
        <taxon>Pezizomycetes</taxon>
        <taxon>Pezizales</taxon>
        <taxon>Morchellaceae</taxon>
        <taxon>Morchella</taxon>
    </lineage>
</organism>
<gene>
    <name evidence="1" type="ORF">P167DRAFT_536936</name>
</gene>
<protein>
    <submittedName>
        <fullName evidence="1">Uncharacterized protein</fullName>
    </submittedName>
</protein>
<sequence length="114" mass="12671">MTSASSCLAGERCAIRLQGCRGSMVLLHPGRFDRNAFLSLESNVTPLFELKIQDTSQPGNPIISTQSRTSNGWVDDIYISIRTTTRGSTQRSEMYLLFMQGEVFSVFPMSADLE</sequence>
<evidence type="ECO:0000313" key="2">
    <source>
        <dbReference type="Proteomes" id="UP000277580"/>
    </source>
</evidence>
<dbReference type="EMBL" id="ML119137">
    <property type="protein sequence ID" value="RPB11219.1"/>
    <property type="molecule type" value="Genomic_DNA"/>
</dbReference>
<dbReference type="Proteomes" id="UP000277580">
    <property type="component" value="Unassembled WGS sequence"/>
</dbReference>
<evidence type="ECO:0000313" key="1">
    <source>
        <dbReference type="EMBL" id="RPB11219.1"/>
    </source>
</evidence>
<dbReference type="AlphaFoldDB" id="A0A3N4KP69"/>
<keyword evidence="2" id="KW-1185">Reference proteome</keyword>
<accession>A0A3N4KP69</accession>
<reference evidence="1 2" key="1">
    <citation type="journal article" date="2018" name="Nat. Ecol. Evol.">
        <title>Pezizomycetes genomes reveal the molecular basis of ectomycorrhizal truffle lifestyle.</title>
        <authorList>
            <person name="Murat C."/>
            <person name="Payen T."/>
            <person name="Noel B."/>
            <person name="Kuo A."/>
            <person name="Morin E."/>
            <person name="Chen J."/>
            <person name="Kohler A."/>
            <person name="Krizsan K."/>
            <person name="Balestrini R."/>
            <person name="Da Silva C."/>
            <person name="Montanini B."/>
            <person name="Hainaut M."/>
            <person name="Levati E."/>
            <person name="Barry K.W."/>
            <person name="Belfiori B."/>
            <person name="Cichocki N."/>
            <person name="Clum A."/>
            <person name="Dockter R.B."/>
            <person name="Fauchery L."/>
            <person name="Guy J."/>
            <person name="Iotti M."/>
            <person name="Le Tacon F."/>
            <person name="Lindquist E.A."/>
            <person name="Lipzen A."/>
            <person name="Malagnac F."/>
            <person name="Mello A."/>
            <person name="Molinier V."/>
            <person name="Miyauchi S."/>
            <person name="Poulain J."/>
            <person name="Riccioni C."/>
            <person name="Rubini A."/>
            <person name="Sitrit Y."/>
            <person name="Splivallo R."/>
            <person name="Traeger S."/>
            <person name="Wang M."/>
            <person name="Zifcakova L."/>
            <person name="Wipf D."/>
            <person name="Zambonelli A."/>
            <person name="Paolocci F."/>
            <person name="Nowrousian M."/>
            <person name="Ottonello S."/>
            <person name="Baldrian P."/>
            <person name="Spatafora J.W."/>
            <person name="Henrissat B."/>
            <person name="Nagy L.G."/>
            <person name="Aury J.M."/>
            <person name="Wincker P."/>
            <person name="Grigoriev I.V."/>
            <person name="Bonfante P."/>
            <person name="Martin F.M."/>
        </authorList>
    </citation>
    <scope>NUCLEOTIDE SEQUENCE [LARGE SCALE GENOMIC DNA]</scope>
    <source>
        <strain evidence="1 2">CCBAS932</strain>
    </source>
</reference>
<name>A0A3N4KP69_9PEZI</name>